<comment type="similarity">
    <text evidence="1">Belongs to the MYG1 family.</text>
</comment>
<dbReference type="PANTHER" id="PTHR11215">
    <property type="entry name" value="METAL DEPENDENT HYDROLASE - RELATED"/>
    <property type="match status" value="1"/>
</dbReference>
<dbReference type="VEuPathDB" id="FungiDB:F9C07_1640"/>
<dbReference type="GO" id="GO:0005737">
    <property type="term" value="C:cytoplasm"/>
    <property type="evidence" value="ECO:0007669"/>
    <property type="project" value="TreeGrafter"/>
</dbReference>
<protein>
    <submittedName>
        <fullName evidence="2">Metal-dependent protein hydrolase</fullName>
    </submittedName>
    <submittedName>
        <fullName evidence="3">UPF0160 domain protein MYG1</fullName>
    </submittedName>
</protein>
<dbReference type="EMBL" id="ML734698">
    <property type="protein sequence ID" value="KAB8241240.1"/>
    <property type="molecule type" value="Genomic_DNA"/>
</dbReference>
<reference evidence="2" key="2">
    <citation type="submission" date="2019-04" db="EMBL/GenBank/DDBJ databases">
        <title>Friends and foes A comparative genomics study of 23 Aspergillus species from section Flavi.</title>
        <authorList>
            <consortium name="DOE Joint Genome Institute"/>
            <person name="Kjaerbolling I."/>
            <person name="Vesth T."/>
            <person name="Frisvad J.C."/>
            <person name="Nybo J.L."/>
            <person name="Theobald S."/>
            <person name="Kildgaard S."/>
            <person name="Isbrandt T."/>
            <person name="Kuo A."/>
            <person name="Sato A."/>
            <person name="Lyhne E.K."/>
            <person name="Kogle M.E."/>
            <person name="Wiebenga A."/>
            <person name="Kun R.S."/>
            <person name="Lubbers R.J."/>
            <person name="Makela M.R."/>
            <person name="Barry K."/>
            <person name="Chovatia M."/>
            <person name="Clum A."/>
            <person name="Daum C."/>
            <person name="Haridas S."/>
            <person name="He G."/>
            <person name="LaButti K."/>
            <person name="Lipzen A."/>
            <person name="Mondo S."/>
            <person name="Riley R."/>
            <person name="Salamov A."/>
            <person name="Simmons B.A."/>
            <person name="Magnuson J.K."/>
            <person name="Henrissat B."/>
            <person name="Mortensen U.H."/>
            <person name="Larsen T.O."/>
            <person name="Devries R.P."/>
            <person name="Grigoriev I.V."/>
            <person name="Machida M."/>
            <person name="Baker S.E."/>
            <person name="Andersen M.R."/>
        </authorList>
    </citation>
    <scope>NUCLEOTIDE SEQUENCE [LARGE SCALE GENOMIC DNA]</scope>
    <source>
        <strain evidence="2">CBS 121.62</strain>
    </source>
</reference>
<gene>
    <name evidence="2" type="ORF">BDV35DRAFT_385131</name>
    <name evidence="3" type="ORF">CA14_012754</name>
</gene>
<dbReference type="GO" id="GO:0016787">
    <property type="term" value="F:hydrolase activity"/>
    <property type="evidence" value="ECO:0007669"/>
    <property type="project" value="UniProtKB-KW"/>
</dbReference>
<organism evidence="2">
    <name type="scientific">Aspergillus flavus</name>
    <dbReference type="NCBI Taxonomy" id="5059"/>
    <lineage>
        <taxon>Eukaryota</taxon>
        <taxon>Fungi</taxon>
        <taxon>Dikarya</taxon>
        <taxon>Ascomycota</taxon>
        <taxon>Pezizomycotina</taxon>
        <taxon>Eurotiomycetes</taxon>
        <taxon>Eurotiomycetidae</taxon>
        <taxon>Eurotiales</taxon>
        <taxon>Aspergillaceae</taxon>
        <taxon>Aspergillus</taxon>
        <taxon>Aspergillus subgen. Circumdati</taxon>
    </lineage>
</organism>
<keyword evidence="2" id="KW-0378">Hydrolase</keyword>
<dbReference type="Pfam" id="PF03690">
    <property type="entry name" value="MYG1_exonuc"/>
    <property type="match status" value="1"/>
</dbReference>
<dbReference type="EMBL" id="QQZZ01000083">
    <property type="protein sequence ID" value="RMZ44631.1"/>
    <property type="molecule type" value="Genomic_DNA"/>
</dbReference>
<accession>A0A3M7K1W7</accession>
<dbReference type="PANTHER" id="PTHR11215:SF1">
    <property type="entry name" value="MYG1 EXONUCLEASE"/>
    <property type="match status" value="1"/>
</dbReference>
<dbReference type="Proteomes" id="UP000275480">
    <property type="component" value="Unassembled WGS sequence"/>
</dbReference>
<dbReference type="AlphaFoldDB" id="A0A3M7K1W7"/>
<dbReference type="OMA" id="FHCDEVV"/>
<dbReference type="VEuPathDB" id="FungiDB:AFLA_004457"/>
<dbReference type="InterPro" id="IPR003226">
    <property type="entry name" value="MYG1_exonuclease"/>
</dbReference>
<dbReference type="Proteomes" id="UP000325434">
    <property type="component" value="Unassembled WGS sequence"/>
</dbReference>
<proteinExistence type="inferred from homology"/>
<reference evidence="3 4" key="1">
    <citation type="submission" date="2018-07" db="EMBL/GenBank/DDBJ databases">
        <title>Identification of spontaneous genetic mutation associated with occurrence of a yellow conidial color mutant of Aspergillus flavus.</title>
        <authorList>
            <person name="Chang P.-K."/>
            <person name="Mack B.M."/>
            <person name="Scharfenstein L."/>
            <person name="Gilbert M.K."/>
        </authorList>
    </citation>
    <scope>NUCLEOTIDE SEQUENCE [LARGE SCALE GENOMIC DNA]</scope>
    <source>
        <strain evidence="3 4">CA14</strain>
    </source>
</reference>
<evidence type="ECO:0000313" key="3">
    <source>
        <dbReference type="EMBL" id="RMZ44631.1"/>
    </source>
</evidence>
<dbReference type="GO" id="GO:0005634">
    <property type="term" value="C:nucleus"/>
    <property type="evidence" value="ECO:0007669"/>
    <property type="project" value="TreeGrafter"/>
</dbReference>
<sequence>MLRFRQLFRMADETIAKKIKTSSPLIGTHSGHFHADEALAVYLLRQLPTYSASPLIRTRDPVQLATCHTVVDVGGEYDPANNRYDHHQRSFSTTFPNHTTKLSSAGLVYMHFGRAIIAEHTSLPVDHHDVNLLYEKLYTDFIEAIDANDNGISAYDPAEISAANLEKRFKDGAITITSVVGDMNNPDPTCPPGEPQDEDSLFGRASTFIGNVFTRKLHHASTSWLPARTTVGNSYRSRRDVHPSGRIIVLPQGGVPWKEHLYNFEKEASESDKPKSEEEVYYVLYPESATEGSKWRVQCVSVNETSFVSRKPLPETWRGVRDADLDGVMAAEAEKTGKPKIPEGAVFVHASGFIGGHKTKEGAFSMAVRGLEQ</sequence>
<name>A0A3M7K1W7_ASPFL</name>
<evidence type="ECO:0000256" key="1">
    <source>
        <dbReference type="ARBA" id="ARBA00010105"/>
    </source>
</evidence>
<evidence type="ECO:0000313" key="4">
    <source>
        <dbReference type="Proteomes" id="UP000275480"/>
    </source>
</evidence>
<evidence type="ECO:0000313" key="2">
    <source>
        <dbReference type="EMBL" id="KAB8241240.1"/>
    </source>
</evidence>